<evidence type="ECO:0000256" key="2">
    <source>
        <dbReference type="ARBA" id="ARBA00022723"/>
    </source>
</evidence>
<keyword evidence="3" id="KW-0227">DNA damage</keyword>
<evidence type="ECO:0000313" key="10">
    <source>
        <dbReference type="Proteomes" id="UP000198775"/>
    </source>
</evidence>
<accession>A0A1H8W058</accession>
<dbReference type="PANTHER" id="PTHR33693:SF1">
    <property type="entry name" value="TYPE-4 URACIL-DNA GLYCOSYLASE"/>
    <property type="match status" value="1"/>
</dbReference>
<evidence type="ECO:0000256" key="3">
    <source>
        <dbReference type="ARBA" id="ARBA00022763"/>
    </source>
</evidence>
<evidence type="ECO:0000313" key="9">
    <source>
        <dbReference type="EMBL" id="SEP20568.1"/>
    </source>
</evidence>
<evidence type="ECO:0000259" key="8">
    <source>
        <dbReference type="SMART" id="SM00986"/>
    </source>
</evidence>
<dbReference type="InterPro" id="IPR005122">
    <property type="entry name" value="Uracil-DNA_glycosylase-like"/>
</dbReference>
<keyword evidence="5" id="KW-0408">Iron</keyword>
<dbReference type="SUPFAM" id="SSF52141">
    <property type="entry name" value="Uracil-DNA glycosylase-like"/>
    <property type="match status" value="1"/>
</dbReference>
<dbReference type="SMART" id="SM00986">
    <property type="entry name" value="UDG"/>
    <property type="match status" value="1"/>
</dbReference>
<feature type="domain" description="Uracil-DNA glycosylase-like" evidence="8">
    <location>
        <begin position="33"/>
        <end position="193"/>
    </location>
</feature>
<reference evidence="10" key="1">
    <citation type="submission" date="2016-10" db="EMBL/GenBank/DDBJ databases">
        <authorList>
            <person name="Varghese N."/>
            <person name="Submissions S."/>
        </authorList>
    </citation>
    <scope>NUCLEOTIDE SEQUENCE [LARGE SCALE GENOMIC DNA]</scope>
    <source>
        <strain evidence="10">IBRC-M 10043</strain>
    </source>
</reference>
<dbReference type="Gene3D" id="3.40.470.10">
    <property type="entry name" value="Uracil-DNA glycosylase-like domain"/>
    <property type="match status" value="1"/>
</dbReference>
<keyword evidence="7" id="KW-0234">DNA repair</keyword>
<evidence type="ECO:0000256" key="7">
    <source>
        <dbReference type="ARBA" id="ARBA00023204"/>
    </source>
</evidence>
<proteinExistence type="predicted"/>
<evidence type="ECO:0000256" key="5">
    <source>
        <dbReference type="ARBA" id="ARBA00023004"/>
    </source>
</evidence>
<keyword evidence="2" id="KW-0479">Metal-binding</keyword>
<dbReference type="RefSeq" id="WP_092664333.1">
    <property type="nucleotide sequence ID" value="NZ_FOCX01000044.1"/>
</dbReference>
<keyword evidence="10" id="KW-1185">Reference proteome</keyword>
<dbReference type="GO" id="GO:0006281">
    <property type="term" value="P:DNA repair"/>
    <property type="evidence" value="ECO:0007669"/>
    <property type="project" value="UniProtKB-KW"/>
</dbReference>
<gene>
    <name evidence="9" type="ORF">SAMN05216388_104424</name>
</gene>
<organism evidence="9 10">
    <name type="scientific">Halorientalis persicus</name>
    <dbReference type="NCBI Taxonomy" id="1367881"/>
    <lineage>
        <taxon>Archaea</taxon>
        <taxon>Methanobacteriati</taxon>
        <taxon>Methanobacteriota</taxon>
        <taxon>Stenosarchaea group</taxon>
        <taxon>Halobacteria</taxon>
        <taxon>Halobacteriales</taxon>
        <taxon>Haloarculaceae</taxon>
        <taxon>Halorientalis</taxon>
    </lineage>
</organism>
<keyword evidence="4" id="KW-0378">Hydrolase</keyword>
<evidence type="ECO:0000256" key="6">
    <source>
        <dbReference type="ARBA" id="ARBA00023014"/>
    </source>
</evidence>
<protein>
    <submittedName>
        <fullName evidence="9">Uracil-DNA glycosylase, family 4</fullName>
    </submittedName>
</protein>
<sequence length="209" mass="22961">MDANQETVANPFGMDADCRQCPALCETRTQVVHGYGDVSADFLVLGEAPGPGADETGIPFAGDESGRAVLSILSELGFVDAPGSDEPTVENVFLTTLARCHHPERPPSDEEVRNCEGFLTAEVRMINPEVILPVGQRPLEALALEYTTKRADDFDVATDHATTIRGRGFELVPMLPPEEQTDEQRTALLDHLASLLDRDYRQTKGRRRR</sequence>
<dbReference type="GO" id="GO:0097506">
    <property type="term" value="F:deaminated base DNA N-glycosylase activity"/>
    <property type="evidence" value="ECO:0007669"/>
    <property type="project" value="UniProtKB-ARBA"/>
</dbReference>
<dbReference type="GO" id="GO:0051539">
    <property type="term" value="F:4 iron, 4 sulfur cluster binding"/>
    <property type="evidence" value="ECO:0007669"/>
    <property type="project" value="UniProtKB-KW"/>
</dbReference>
<name>A0A1H8W058_9EURY</name>
<dbReference type="PANTHER" id="PTHR33693">
    <property type="entry name" value="TYPE-5 URACIL-DNA GLYCOSYLASE"/>
    <property type="match status" value="1"/>
</dbReference>
<dbReference type="Pfam" id="PF03167">
    <property type="entry name" value="UDG"/>
    <property type="match status" value="1"/>
</dbReference>
<keyword evidence="6" id="KW-0411">Iron-sulfur</keyword>
<dbReference type="OrthoDB" id="186208at2157"/>
<evidence type="ECO:0000256" key="1">
    <source>
        <dbReference type="ARBA" id="ARBA00022485"/>
    </source>
</evidence>
<dbReference type="InterPro" id="IPR051536">
    <property type="entry name" value="UDG_Type-4/5"/>
</dbReference>
<keyword evidence="1" id="KW-0004">4Fe-4S</keyword>
<dbReference type="Proteomes" id="UP000198775">
    <property type="component" value="Unassembled WGS sequence"/>
</dbReference>
<dbReference type="EMBL" id="FOCX01000044">
    <property type="protein sequence ID" value="SEP20568.1"/>
    <property type="molecule type" value="Genomic_DNA"/>
</dbReference>
<dbReference type="AlphaFoldDB" id="A0A1H8W058"/>
<dbReference type="SMART" id="SM00987">
    <property type="entry name" value="UreE_C"/>
    <property type="match status" value="1"/>
</dbReference>
<dbReference type="CDD" id="cd10030">
    <property type="entry name" value="UDG-F4_TTUDGA_SPO1dp_like"/>
    <property type="match status" value="1"/>
</dbReference>
<dbReference type="InterPro" id="IPR036895">
    <property type="entry name" value="Uracil-DNA_glycosylase-like_sf"/>
</dbReference>
<evidence type="ECO:0000256" key="4">
    <source>
        <dbReference type="ARBA" id="ARBA00022801"/>
    </source>
</evidence>
<dbReference type="GO" id="GO:0046872">
    <property type="term" value="F:metal ion binding"/>
    <property type="evidence" value="ECO:0007669"/>
    <property type="project" value="UniProtKB-KW"/>
</dbReference>